<evidence type="ECO:0000313" key="2">
    <source>
        <dbReference type="EnsemblPlants" id="PGSC0003DMT400053962"/>
    </source>
</evidence>
<reference evidence="3" key="1">
    <citation type="journal article" date="2011" name="Nature">
        <title>Genome sequence and analysis of the tuber crop potato.</title>
        <authorList>
            <consortium name="The Potato Genome Sequencing Consortium"/>
        </authorList>
    </citation>
    <scope>NUCLEOTIDE SEQUENCE [LARGE SCALE GENOMIC DNA]</scope>
    <source>
        <strain evidence="3">cv. DM1-3 516 R44</strain>
    </source>
</reference>
<dbReference type="Gramene" id="PGSC0003DMT400053962">
    <property type="protein sequence ID" value="PGSC0003DMT400053962"/>
    <property type="gene ID" value="PGSC0003DMG400020936"/>
</dbReference>
<keyword evidence="3" id="KW-1185">Reference proteome</keyword>
<evidence type="ECO:0000256" key="1">
    <source>
        <dbReference type="SAM" id="MobiDB-lite"/>
    </source>
</evidence>
<name>M1BVN9_SOLTU</name>
<proteinExistence type="predicted"/>
<feature type="region of interest" description="Disordered" evidence="1">
    <location>
        <begin position="1"/>
        <end position="36"/>
    </location>
</feature>
<accession>M1BVN9</accession>
<sequence>MKAGKGRNMSGFAGNNGDGGDGLGHETMGRGETIMGRFRRVSRHRLEEERKCDRVRSEMKMGEGESICDFVGKNGDDASDGFLLVVK</sequence>
<organism evidence="2 3">
    <name type="scientific">Solanum tuberosum</name>
    <name type="common">Potato</name>
    <dbReference type="NCBI Taxonomy" id="4113"/>
    <lineage>
        <taxon>Eukaryota</taxon>
        <taxon>Viridiplantae</taxon>
        <taxon>Streptophyta</taxon>
        <taxon>Embryophyta</taxon>
        <taxon>Tracheophyta</taxon>
        <taxon>Spermatophyta</taxon>
        <taxon>Magnoliopsida</taxon>
        <taxon>eudicotyledons</taxon>
        <taxon>Gunneridae</taxon>
        <taxon>Pentapetalae</taxon>
        <taxon>asterids</taxon>
        <taxon>lamiids</taxon>
        <taxon>Solanales</taxon>
        <taxon>Solanaceae</taxon>
        <taxon>Solanoideae</taxon>
        <taxon>Solaneae</taxon>
        <taxon>Solanum</taxon>
    </lineage>
</organism>
<dbReference type="InParanoid" id="M1BVN9"/>
<dbReference type="EnsemblPlants" id="PGSC0003DMT400053962">
    <property type="protein sequence ID" value="PGSC0003DMT400053962"/>
    <property type="gene ID" value="PGSC0003DMG400020936"/>
</dbReference>
<dbReference type="AlphaFoldDB" id="M1BVN9"/>
<dbReference type="HOGENOM" id="CLU_2487790_0_0_1"/>
<evidence type="ECO:0000313" key="3">
    <source>
        <dbReference type="Proteomes" id="UP000011115"/>
    </source>
</evidence>
<dbReference type="PaxDb" id="4113-PGSC0003DMT400053962"/>
<protein>
    <submittedName>
        <fullName evidence="2">Uncharacterized protein</fullName>
    </submittedName>
</protein>
<reference evidence="2" key="2">
    <citation type="submission" date="2015-06" db="UniProtKB">
        <authorList>
            <consortium name="EnsemblPlants"/>
        </authorList>
    </citation>
    <scope>IDENTIFICATION</scope>
    <source>
        <strain evidence="2">DM1-3 516 R44</strain>
    </source>
</reference>
<dbReference type="Proteomes" id="UP000011115">
    <property type="component" value="Unassembled WGS sequence"/>
</dbReference>